<dbReference type="EMBL" id="FNED01000010">
    <property type="protein sequence ID" value="SDJ01333.1"/>
    <property type="molecule type" value="Genomic_DNA"/>
</dbReference>
<dbReference type="GeneID" id="42307348"/>
<evidence type="ECO:0000313" key="2">
    <source>
        <dbReference type="EMBL" id="SDJ01333.1"/>
    </source>
</evidence>
<dbReference type="PATRIC" id="fig|47500.8.peg.5001"/>
<reference evidence="2 4" key="2">
    <citation type="submission" date="2016-10" db="EMBL/GenBank/DDBJ databases">
        <authorList>
            <person name="de Groot N.N."/>
        </authorList>
    </citation>
    <scope>NUCLEOTIDE SEQUENCE [LARGE SCALE GENOMIC DNA]</scope>
    <source>
        <strain evidence="2 4">DSM 2895</strain>
    </source>
</reference>
<dbReference type="Pfam" id="PF06240">
    <property type="entry name" value="COXG"/>
    <property type="match status" value="1"/>
</dbReference>
<dbReference type="STRING" id="47500.AF333_19535"/>
<dbReference type="SUPFAM" id="SSF55961">
    <property type="entry name" value="Bet v1-like"/>
    <property type="match status" value="1"/>
</dbReference>
<dbReference type="Gene3D" id="3.30.530.20">
    <property type="match status" value="1"/>
</dbReference>
<accession>A0A0D1Y0P8</accession>
<dbReference type="PANTHER" id="PTHR38588:SF1">
    <property type="entry name" value="BLL0334 PROTEIN"/>
    <property type="match status" value="1"/>
</dbReference>
<protein>
    <recommendedName>
        <fullName evidence="5">Carbon monoxide dehydrogenase</fullName>
    </recommendedName>
</protein>
<dbReference type="Proteomes" id="UP000182836">
    <property type="component" value="Unassembled WGS sequence"/>
</dbReference>
<reference evidence="1 3" key="1">
    <citation type="submission" date="2015-07" db="EMBL/GenBank/DDBJ databases">
        <title>Fjat-14205 dsm 2895.</title>
        <authorList>
            <person name="Liu B."/>
            <person name="Wang J."/>
            <person name="Zhu Y."/>
            <person name="Liu G."/>
            <person name="Chen Q."/>
            <person name="Chen Z."/>
            <person name="Lan J."/>
            <person name="Che J."/>
            <person name="Ge C."/>
            <person name="Shi H."/>
            <person name="Pan Z."/>
            <person name="Liu X."/>
        </authorList>
    </citation>
    <scope>NUCLEOTIDE SEQUENCE [LARGE SCALE GENOMIC DNA]</scope>
    <source>
        <strain evidence="1 3">DSM 2895</strain>
    </source>
</reference>
<dbReference type="CDD" id="cd05018">
    <property type="entry name" value="CoxG"/>
    <property type="match status" value="1"/>
</dbReference>
<dbReference type="OrthoDB" id="9787428at2"/>
<name>A0A0D1Y0P8_ANEMI</name>
<evidence type="ECO:0000313" key="3">
    <source>
        <dbReference type="Proteomes" id="UP000037269"/>
    </source>
</evidence>
<evidence type="ECO:0008006" key="5">
    <source>
        <dbReference type="Google" id="ProtNLM"/>
    </source>
</evidence>
<proteinExistence type="predicted"/>
<evidence type="ECO:0000313" key="4">
    <source>
        <dbReference type="Proteomes" id="UP000182836"/>
    </source>
</evidence>
<dbReference type="InterPro" id="IPR023393">
    <property type="entry name" value="START-like_dom_sf"/>
</dbReference>
<gene>
    <name evidence="1" type="ORF">AF333_19535</name>
    <name evidence="2" type="ORF">SAMN04487909_110124</name>
</gene>
<dbReference type="InterPro" id="IPR010419">
    <property type="entry name" value="CO_DH_gsu"/>
</dbReference>
<dbReference type="EMBL" id="LGUG01000004">
    <property type="protein sequence ID" value="KON97337.1"/>
    <property type="molecule type" value="Genomic_DNA"/>
</dbReference>
<organism evidence="1 3">
    <name type="scientific">Aneurinibacillus migulanus</name>
    <name type="common">Bacillus migulanus</name>
    <dbReference type="NCBI Taxonomy" id="47500"/>
    <lineage>
        <taxon>Bacteria</taxon>
        <taxon>Bacillati</taxon>
        <taxon>Bacillota</taxon>
        <taxon>Bacilli</taxon>
        <taxon>Bacillales</taxon>
        <taxon>Paenibacillaceae</taxon>
        <taxon>Aneurinibacillus group</taxon>
        <taxon>Aneurinibacillus</taxon>
    </lineage>
</organism>
<sequence>MNVNGEVIVKASKEDVWRALNDPETLKKATPGCKSLTEIEPDCYKAEISVGIAAVRGDYESTIKILDKNEPDRYRLVMSANSPMGFVEGDATVELVHEDMKTYIKYNGVAQVGGKVAGVGQRMLSGVAKLIVKDFFKKIAKETNTQPH</sequence>
<dbReference type="Proteomes" id="UP000037269">
    <property type="component" value="Unassembled WGS sequence"/>
</dbReference>
<dbReference type="AlphaFoldDB" id="A0A0D1Y0P8"/>
<dbReference type="PANTHER" id="PTHR38588">
    <property type="entry name" value="BLL0334 PROTEIN"/>
    <property type="match status" value="1"/>
</dbReference>
<keyword evidence="3" id="KW-1185">Reference proteome</keyword>
<dbReference type="RefSeq" id="WP_043064781.1">
    <property type="nucleotide sequence ID" value="NZ_BJOA01000231.1"/>
</dbReference>
<evidence type="ECO:0000313" key="1">
    <source>
        <dbReference type="EMBL" id="KON97337.1"/>
    </source>
</evidence>